<accession>A0A0D9X1D6</accession>
<proteinExistence type="predicted"/>
<reference evidence="1" key="3">
    <citation type="submission" date="2015-04" db="UniProtKB">
        <authorList>
            <consortium name="EnsemblPlants"/>
        </authorList>
    </citation>
    <scope>IDENTIFICATION</scope>
</reference>
<organism evidence="1 2">
    <name type="scientific">Leersia perrieri</name>
    <dbReference type="NCBI Taxonomy" id="77586"/>
    <lineage>
        <taxon>Eukaryota</taxon>
        <taxon>Viridiplantae</taxon>
        <taxon>Streptophyta</taxon>
        <taxon>Embryophyta</taxon>
        <taxon>Tracheophyta</taxon>
        <taxon>Spermatophyta</taxon>
        <taxon>Magnoliopsida</taxon>
        <taxon>Liliopsida</taxon>
        <taxon>Poales</taxon>
        <taxon>Poaceae</taxon>
        <taxon>BOP clade</taxon>
        <taxon>Oryzoideae</taxon>
        <taxon>Oryzeae</taxon>
        <taxon>Oryzinae</taxon>
        <taxon>Leersia</taxon>
    </lineage>
</organism>
<name>A0A0D9X1D6_9ORYZ</name>
<reference evidence="1 2" key="1">
    <citation type="submission" date="2012-08" db="EMBL/GenBank/DDBJ databases">
        <title>Oryza genome evolution.</title>
        <authorList>
            <person name="Wing R.A."/>
        </authorList>
    </citation>
    <scope>NUCLEOTIDE SEQUENCE</scope>
</reference>
<dbReference type="Proteomes" id="UP000032180">
    <property type="component" value="Chromosome 7"/>
</dbReference>
<evidence type="ECO:0000313" key="1">
    <source>
        <dbReference type="EnsemblPlants" id="LPERR07G18970.1"/>
    </source>
</evidence>
<evidence type="ECO:0000313" key="2">
    <source>
        <dbReference type="Proteomes" id="UP000032180"/>
    </source>
</evidence>
<protein>
    <submittedName>
        <fullName evidence="1">Uncharacterized protein</fullName>
    </submittedName>
</protein>
<keyword evidence="2" id="KW-1185">Reference proteome</keyword>
<reference evidence="2" key="2">
    <citation type="submission" date="2013-12" db="EMBL/GenBank/DDBJ databases">
        <authorList>
            <person name="Yu Y."/>
            <person name="Lee S."/>
            <person name="de Baynast K."/>
            <person name="Wissotski M."/>
            <person name="Liu L."/>
            <person name="Talag J."/>
            <person name="Goicoechea J."/>
            <person name="Angelova A."/>
            <person name="Jetty R."/>
            <person name="Kudrna D."/>
            <person name="Golser W."/>
            <person name="Rivera L."/>
            <person name="Zhang J."/>
            <person name="Wing R."/>
        </authorList>
    </citation>
    <scope>NUCLEOTIDE SEQUENCE</scope>
</reference>
<dbReference type="HOGENOM" id="CLU_108683_0_0_1"/>
<dbReference type="AlphaFoldDB" id="A0A0D9X1D6"/>
<sequence length="147" mass="14994">MAATCNCKLHPEHLLNGSRLQQRRVDLATFAACASASSSAPAGYICAGATGECGAASTSTRGLRVPADICASHSTGIIPSTARSRSPLSRRLAAAATAGLDGSQRGVAKRVGRAVLKAELFGLRVADSVTCGFGSPVIDVIETELRP</sequence>
<dbReference type="EnsemblPlants" id="LPERR07G18970.1">
    <property type="protein sequence ID" value="LPERR07G18970.1"/>
    <property type="gene ID" value="LPERR07G18970"/>
</dbReference>
<dbReference type="Gramene" id="LPERR07G18970.1">
    <property type="protein sequence ID" value="LPERR07G18970.1"/>
    <property type="gene ID" value="LPERR07G18970"/>
</dbReference>
<dbReference type="STRING" id="77586.A0A0D9X1D6"/>